<dbReference type="AlphaFoldDB" id="A0A7J7NVZ8"/>
<reference evidence="2 3" key="1">
    <citation type="journal article" date="2020" name="IScience">
        <title>Genome Sequencing of the Endangered Kingdonia uniflora (Circaeasteraceae, Ranunculales) Reveals Potential Mechanisms of Evolutionary Specialization.</title>
        <authorList>
            <person name="Sun Y."/>
            <person name="Deng T."/>
            <person name="Zhang A."/>
            <person name="Moore M.J."/>
            <person name="Landis J.B."/>
            <person name="Lin N."/>
            <person name="Zhang H."/>
            <person name="Zhang X."/>
            <person name="Huang J."/>
            <person name="Zhang X."/>
            <person name="Sun H."/>
            <person name="Wang H."/>
        </authorList>
    </citation>
    <scope>NUCLEOTIDE SEQUENCE [LARGE SCALE GENOMIC DNA]</scope>
    <source>
        <strain evidence="2">TB1705</strain>
        <tissue evidence="2">Leaf</tissue>
    </source>
</reference>
<feature type="region of interest" description="Disordered" evidence="1">
    <location>
        <begin position="127"/>
        <end position="154"/>
    </location>
</feature>
<dbReference type="PANTHER" id="PTHR47481">
    <property type="match status" value="1"/>
</dbReference>
<name>A0A7J7NVZ8_9MAGN</name>
<organism evidence="2 3">
    <name type="scientific">Kingdonia uniflora</name>
    <dbReference type="NCBI Taxonomy" id="39325"/>
    <lineage>
        <taxon>Eukaryota</taxon>
        <taxon>Viridiplantae</taxon>
        <taxon>Streptophyta</taxon>
        <taxon>Embryophyta</taxon>
        <taxon>Tracheophyta</taxon>
        <taxon>Spermatophyta</taxon>
        <taxon>Magnoliopsida</taxon>
        <taxon>Ranunculales</taxon>
        <taxon>Circaeasteraceae</taxon>
        <taxon>Kingdonia</taxon>
    </lineage>
</organism>
<evidence type="ECO:0000313" key="3">
    <source>
        <dbReference type="Proteomes" id="UP000541444"/>
    </source>
</evidence>
<dbReference type="PANTHER" id="PTHR47481:SF2">
    <property type="entry name" value="RETROTRANSPOSON GAG DOMAIN-CONTAINING PROTEIN"/>
    <property type="match status" value="1"/>
</dbReference>
<sequence length="154" mass="17763">MALVLGLVHAQDVWTMHYETYSPKTKMRELQFREDLQFCKREYDNVKEYMRKYKSIYDSLSAMGAPMPEKEKNILFLKGLGQEYHTFVTTIRARPPLPSFREIIPLLISEENLIPNYSPTTRHHEVAFTSQGGGGQSRGRSYRGGHTSFGHGSF</sequence>
<dbReference type="EMBL" id="JACGCM010000497">
    <property type="protein sequence ID" value="KAF6171367.1"/>
    <property type="molecule type" value="Genomic_DNA"/>
</dbReference>
<dbReference type="Pfam" id="PF14223">
    <property type="entry name" value="Retrotran_gag_2"/>
    <property type="match status" value="1"/>
</dbReference>
<evidence type="ECO:0000313" key="2">
    <source>
        <dbReference type="EMBL" id="KAF6171367.1"/>
    </source>
</evidence>
<proteinExistence type="predicted"/>
<dbReference type="OrthoDB" id="1912561at2759"/>
<accession>A0A7J7NVZ8</accession>
<keyword evidence="3" id="KW-1185">Reference proteome</keyword>
<protein>
    <submittedName>
        <fullName evidence="2">Uncharacterized protein</fullName>
    </submittedName>
</protein>
<gene>
    <name evidence="2" type="ORF">GIB67_009508</name>
</gene>
<comment type="caution">
    <text evidence="2">The sequence shown here is derived from an EMBL/GenBank/DDBJ whole genome shotgun (WGS) entry which is preliminary data.</text>
</comment>
<evidence type="ECO:0000256" key="1">
    <source>
        <dbReference type="SAM" id="MobiDB-lite"/>
    </source>
</evidence>
<dbReference type="Proteomes" id="UP000541444">
    <property type="component" value="Unassembled WGS sequence"/>
</dbReference>